<dbReference type="RefSeq" id="WP_012925190.1">
    <property type="nucleotide sequence ID" value="NC_013730.1"/>
</dbReference>
<sequence>MPLAAGLKTSTTDVIVGHSLWLWPGVIRSLTGVNDQADPLAKSIMQCISRPDSTDTEKPDDHRPAFLYLCF</sequence>
<name>D2QG31_SPILD</name>
<dbReference type="HOGENOM" id="CLU_2738009_0_0_10"/>
<proteinExistence type="predicted"/>
<dbReference type="EMBL" id="CP001769">
    <property type="protein sequence ID" value="ADB36638.1"/>
    <property type="molecule type" value="Genomic_DNA"/>
</dbReference>
<organism evidence="1 2">
    <name type="scientific">Spirosoma linguale (strain ATCC 33905 / DSM 74 / LMG 10896 / Claus 1)</name>
    <dbReference type="NCBI Taxonomy" id="504472"/>
    <lineage>
        <taxon>Bacteria</taxon>
        <taxon>Pseudomonadati</taxon>
        <taxon>Bacteroidota</taxon>
        <taxon>Cytophagia</taxon>
        <taxon>Cytophagales</taxon>
        <taxon>Cytophagaceae</taxon>
        <taxon>Spirosoma</taxon>
    </lineage>
</organism>
<evidence type="ECO:0000313" key="2">
    <source>
        <dbReference type="Proteomes" id="UP000002028"/>
    </source>
</evidence>
<accession>D2QG31</accession>
<reference evidence="1 2" key="1">
    <citation type="journal article" date="2010" name="Stand. Genomic Sci.">
        <title>Complete genome sequence of Spirosoma linguale type strain (1).</title>
        <authorList>
            <person name="Lail K."/>
            <person name="Sikorski J."/>
            <person name="Saunders E."/>
            <person name="Lapidus A."/>
            <person name="Glavina Del Rio T."/>
            <person name="Copeland A."/>
            <person name="Tice H."/>
            <person name="Cheng J.-F."/>
            <person name="Lucas S."/>
            <person name="Nolan M."/>
            <person name="Bruce D."/>
            <person name="Goodwin L."/>
            <person name="Pitluck S."/>
            <person name="Ivanova N."/>
            <person name="Mavromatis K."/>
            <person name="Ovchinnikova G."/>
            <person name="Pati A."/>
            <person name="Chen A."/>
            <person name="Palaniappan K."/>
            <person name="Land M."/>
            <person name="Hauser L."/>
            <person name="Chang Y.-J."/>
            <person name="Jeffries C.D."/>
            <person name="Chain P."/>
            <person name="Brettin T."/>
            <person name="Detter J.C."/>
            <person name="Schuetze A."/>
            <person name="Rohde M."/>
            <person name="Tindall B.J."/>
            <person name="Goeker M."/>
            <person name="Bristow J."/>
            <person name="Eisen J.A."/>
            <person name="Markowitz V."/>
            <person name="Hugenholtz P."/>
            <person name="Kyrpides N.C."/>
            <person name="Klenk H.-P."/>
            <person name="Chen F."/>
        </authorList>
    </citation>
    <scope>NUCLEOTIDE SEQUENCE [LARGE SCALE GENOMIC DNA]</scope>
    <source>
        <strain evidence="2">ATCC 33905 / DSM 74 / LMG 10896 / Claus 1</strain>
    </source>
</reference>
<evidence type="ECO:0000313" key="1">
    <source>
        <dbReference type="EMBL" id="ADB36638.1"/>
    </source>
</evidence>
<dbReference type="KEGG" id="sli:Slin_0574"/>
<dbReference type="Proteomes" id="UP000002028">
    <property type="component" value="Chromosome"/>
</dbReference>
<dbReference type="STRING" id="504472.Slin_0574"/>
<gene>
    <name evidence="1" type="ordered locus">Slin_0574</name>
</gene>
<dbReference type="AlphaFoldDB" id="D2QG31"/>
<keyword evidence="2" id="KW-1185">Reference proteome</keyword>
<protein>
    <submittedName>
        <fullName evidence="1">Uncharacterized protein</fullName>
    </submittedName>
</protein>